<name>A0AAV7L3G3_PLEWA</name>
<proteinExistence type="predicted"/>
<comment type="caution">
    <text evidence="2">The sequence shown here is derived from an EMBL/GenBank/DDBJ whole genome shotgun (WGS) entry which is preliminary data.</text>
</comment>
<dbReference type="AlphaFoldDB" id="A0AAV7L3G3"/>
<gene>
    <name evidence="2" type="ORF">NDU88_005743</name>
</gene>
<dbReference type="Proteomes" id="UP001066276">
    <property type="component" value="Chromosome 12"/>
</dbReference>
<sequence length="118" mass="13429">MKEETEKESKKSEKSGRQQEIERQEEEKLRKQNEKLYSKEKREQHIGGRRLVEAEGKKGAGWRKALPLTGSDAHPRLQLIRHCGLPEAAFTACQRSVPEVTCPVGREVDSVAVAPHRM</sequence>
<evidence type="ECO:0000256" key="1">
    <source>
        <dbReference type="SAM" id="MobiDB-lite"/>
    </source>
</evidence>
<dbReference type="EMBL" id="JANPWB010000016">
    <property type="protein sequence ID" value="KAJ1085613.1"/>
    <property type="molecule type" value="Genomic_DNA"/>
</dbReference>
<accession>A0AAV7L3G3</accession>
<evidence type="ECO:0000313" key="2">
    <source>
        <dbReference type="EMBL" id="KAJ1085613.1"/>
    </source>
</evidence>
<organism evidence="2 3">
    <name type="scientific">Pleurodeles waltl</name>
    <name type="common">Iberian ribbed newt</name>
    <dbReference type="NCBI Taxonomy" id="8319"/>
    <lineage>
        <taxon>Eukaryota</taxon>
        <taxon>Metazoa</taxon>
        <taxon>Chordata</taxon>
        <taxon>Craniata</taxon>
        <taxon>Vertebrata</taxon>
        <taxon>Euteleostomi</taxon>
        <taxon>Amphibia</taxon>
        <taxon>Batrachia</taxon>
        <taxon>Caudata</taxon>
        <taxon>Salamandroidea</taxon>
        <taxon>Salamandridae</taxon>
        <taxon>Pleurodelinae</taxon>
        <taxon>Pleurodeles</taxon>
    </lineage>
</organism>
<keyword evidence="3" id="KW-1185">Reference proteome</keyword>
<feature type="compositionally biased region" description="Basic and acidic residues" evidence="1">
    <location>
        <begin position="1"/>
        <end position="58"/>
    </location>
</feature>
<feature type="region of interest" description="Disordered" evidence="1">
    <location>
        <begin position="1"/>
        <end position="60"/>
    </location>
</feature>
<evidence type="ECO:0000313" key="3">
    <source>
        <dbReference type="Proteomes" id="UP001066276"/>
    </source>
</evidence>
<reference evidence="2" key="1">
    <citation type="journal article" date="2022" name="bioRxiv">
        <title>Sequencing and chromosome-scale assembly of the giantPleurodeles waltlgenome.</title>
        <authorList>
            <person name="Brown T."/>
            <person name="Elewa A."/>
            <person name="Iarovenko S."/>
            <person name="Subramanian E."/>
            <person name="Araus A.J."/>
            <person name="Petzold A."/>
            <person name="Susuki M."/>
            <person name="Suzuki K.-i.T."/>
            <person name="Hayashi T."/>
            <person name="Toyoda A."/>
            <person name="Oliveira C."/>
            <person name="Osipova E."/>
            <person name="Leigh N.D."/>
            <person name="Simon A."/>
            <person name="Yun M.H."/>
        </authorList>
    </citation>
    <scope>NUCLEOTIDE SEQUENCE</scope>
    <source>
        <strain evidence="2">20211129_DDA</strain>
        <tissue evidence="2">Liver</tissue>
    </source>
</reference>
<protein>
    <submittedName>
        <fullName evidence="2">Uncharacterized protein</fullName>
    </submittedName>
</protein>